<evidence type="ECO:0000313" key="2">
    <source>
        <dbReference type="Proteomes" id="UP001054945"/>
    </source>
</evidence>
<gene>
    <name evidence="1" type="ORF">CEXT_626931</name>
</gene>
<dbReference type="AlphaFoldDB" id="A0AAV4M721"/>
<reference evidence="1 2" key="1">
    <citation type="submission" date="2021-06" db="EMBL/GenBank/DDBJ databases">
        <title>Caerostris extrusa draft genome.</title>
        <authorList>
            <person name="Kono N."/>
            <person name="Arakawa K."/>
        </authorList>
    </citation>
    <scope>NUCLEOTIDE SEQUENCE [LARGE SCALE GENOMIC DNA]</scope>
</reference>
<name>A0AAV4M721_CAEEX</name>
<accession>A0AAV4M721</accession>
<keyword evidence="2" id="KW-1185">Reference proteome</keyword>
<protein>
    <submittedName>
        <fullName evidence="1">Uncharacterized protein</fullName>
    </submittedName>
</protein>
<sequence length="119" mass="13648">MNECRPEKAYLNACCQNLFRRMDTHFGFGPGHRAHLHNASSNWPLDDDGWTDLRSLLCVVEMAWWGTEVQFFRFIDSLIPQILIINAAIPSTHFTLVSKNVSQIMLSLQLLQTAQSKIE</sequence>
<organism evidence="1 2">
    <name type="scientific">Caerostris extrusa</name>
    <name type="common">Bark spider</name>
    <name type="synonym">Caerostris bankana</name>
    <dbReference type="NCBI Taxonomy" id="172846"/>
    <lineage>
        <taxon>Eukaryota</taxon>
        <taxon>Metazoa</taxon>
        <taxon>Ecdysozoa</taxon>
        <taxon>Arthropoda</taxon>
        <taxon>Chelicerata</taxon>
        <taxon>Arachnida</taxon>
        <taxon>Araneae</taxon>
        <taxon>Araneomorphae</taxon>
        <taxon>Entelegynae</taxon>
        <taxon>Araneoidea</taxon>
        <taxon>Araneidae</taxon>
        <taxon>Caerostris</taxon>
    </lineage>
</organism>
<dbReference type="Proteomes" id="UP001054945">
    <property type="component" value="Unassembled WGS sequence"/>
</dbReference>
<evidence type="ECO:0000313" key="1">
    <source>
        <dbReference type="EMBL" id="GIX67683.1"/>
    </source>
</evidence>
<dbReference type="EMBL" id="BPLR01001893">
    <property type="protein sequence ID" value="GIX67683.1"/>
    <property type="molecule type" value="Genomic_DNA"/>
</dbReference>
<proteinExistence type="predicted"/>
<comment type="caution">
    <text evidence="1">The sequence shown here is derived from an EMBL/GenBank/DDBJ whole genome shotgun (WGS) entry which is preliminary data.</text>
</comment>